<gene>
    <name evidence="2" type="primary">lutC_2</name>
    <name evidence="2" type="ORF">NRB56_71300</name>
</gene>
<name>A0A7K0E0W9_9NOCA</name>
<feature type="domain" description="LUD" evidence="1">
    <location>
        <begin position="48"/>
        <end position="211"/>
    </location>
</feature>
<sequence length="212" mass="22642">MTSREEILRRVRDGLKALPDDGRTVPVPRAYGRNAPELTPEDRAEIVDLFAERMKHNGAQVHRITEQAIADTVAGALRSHNVASVLAPDGLSEDWLAEWATGAQHRVLTGPVDHAEVPDAVLTTCAGAVADSGAIVLDGGVGQGARGALLPNCHVCVVQVGQIDPTLPDVLDKLDPRRPITWVGGPSAPADPEKERAHGRHSMRQLVVLIVE</sequence>
<dbReference type="PANTHER" id="PTHR43682">
    <property type="entry name" value="LACTATE UTILIZATION PROTEIN C"/>
    <property type="match status" value="1"/>
</dbReference>
<dbReference type="Pfam" id="PF02589">
    <property type="entry name" value="LUD_dom"/>
    <property type="match status" value="1"/>
</dbReference>
<dbReference type="EMBL" id="WEGI01000020">
    <property type="protein sequence ID" value="MQY31521.1"/>
    <property type="molecule type" value="Genomic_DNA"/>
</dbReference>
<dbReference type="AlphaFoldDB" id="A0A7K0E0W9"/>
<dbReference type="InterPro" id="IPR037171">
    <property type="entry name" value="NagB/RpiA_transferase-like"/>
</dbReference>
<dbReference type="PANTHER" id="PTHR43682:SF1">
    <property type="entry name" value="LACTATE UTILIZATION PROTEIN C"/>
    <property type="match status" value="1"/>
</dbReference>
<keyword evidence="3" id="KW-1185">Reference proteome</keyword>
<dbReference type="InterPro" id="IPR003741">
    <property type="entry name" value="LUD_dom"/>
</dbReference>
<comment type="caution">
    <text evidence="2">The sequence shown here is derived from an EMBL/GenBank/DDBJ whole genome shotgun (WGS) entry which is preliminary data.</text>
</comment>
<evidence type="ECO:0000313" key="2">
    <source>
        <dbReference type="EMBL" id="MQY31521.1"/>
    </source>
</evidence>
<accession>A0A7K0E0W9</accession>
<reference evidence="2 3" key="1">
    <citation type="submission" date="2019-10" db="EMBL/GenBank/DDBJ databases">
        <title>Nocardia macrotermitis sp. nov. and Nocardia aurantia sp. nov., isolated from the gut of fungus growing-termite Macrotermes natalensis.</title>
        <authorList>
            <person name="Benndorf R."/>
            <person name="Schwitalla J."/>
            <person name="Martin K."/>
            <person name="De Beer W."/>
            <person name="Kaster A.-K."/>
            <person name="Vollmers J."/>
            <person name="Poulsen M."/>
            <person name="Beemelmanns C."/>
        </authorList>
    </citation>
    <scope>NUCLEOTIDE SEQUENCE [LARGE SCALE GENOMIC DNA]</scope>
    <source>
        <strain evidence="2 3">RB56</strain>
    </source>
</reference>
<dbReference type="Proteomes" id="UP000431401">
    <property type="component" value="Unassembled WGS sequence"/>
</dbReference>
<dbReference type="InterPro" id="IPR024185">
    <property type="entry name" value="FTHF_cligase-like_sf"/>
</dbReference>
<proteinExistence type="predicted"/>
<evidence type="ECO:0000259" key="1">
    <source>
        <dbReference type="Pfam" id="PF02589"/>
    </source>
</evidence>
<organism evidence="2 3">
    <name type="scientific">Nocardia aurantia</name>
    <dbReference type="NCBI Taxonomy" id="2585199"/>
    <lineage>
        <taxon>Bacteria</taxon>
        <taxon>Bacillati</taxon>
        <taxon>Actinomycetota</taxon>
        <taxon>Actinomycetes</taxon>
        <taxon>Mycobacteriales</taxon>
        <taxon>Nocardiaceae</taxon>
        <taxon>Nocardia</taxon>
    </lineage>
</organism>
<dbReference type="Gene3D" id="3.40.50.10420">
    <property type="entry name" value="NagB/RpiA/CoA transferase-like"/>
    <property type="match status" value="1"/>
</dbReference>
<dbReference type="SUPFAM" id="SSF100950">
    <property type="entry name" value="NagB/RpiA/CoA transferase-like"/>
    <property type="match status" value="1"/>
</dbReference>
<dbReference type="RefSeq" id="WP_319944006.1">
    <property type="nucleotide sequence ID" value="NZ_WEGI01000020.1"/>
</dbReference>
<evidence type="ECO:0000313" key="3">
    <source>
        <dbReference type="Proteomes" id="UP000431401"/>
    </source>
</evidence>
<protein>
    <submittedName>
        <fullName evidence="2">Lactate utilization protein C</fullName>
    </submittedName>
</protein>